<evidence type="ECO:0000313" key="11">
    <source>
        <dbReference type="EMBL" id="TDC62442.1"/>
    </source>
</evidence>
<evidence type="ECO:0000256" key="4">
    <source>
        <dbReference type="ARBA" id="ARBA00022982"/>
    </source>
</evidence>
<dbReference type="InterPro" id="IPR001080">
    <property type="entry name" value="3Fe4S_ferredoxin"/>
</dbReference>
<comment type="cofactor">
    <cofactor evidence="1">
        <name>[3Fe-4S] cluster</name>
        <dbReference type="ChEBI" id="CHEBI:21137"/>
    </cofactor>
</comment>
<evidence type="ECO:0000256" key="7">
    <source>
        <dbReference type="ARBA" id="ARBA00023291"/>
    </source>
</evidence>
<dbReference type="InterPro" id="IPR017896">
    <property type="entry name" value="4Fe4S_Fe-S-bd"/>
</dbReference>
<feature type="domain" description="4Fe-4S ferredoxin-type" evidence="10">
    <location>
        <begin position="1"/>
        <end position="29"/>
    </location>
</feature>
<keyword evidence="6 8" id="KW-0411">Iron-sulfur</keyword>
<feature type="compositionally biased region" description="Basic and acidic residues" evidence="9">
    <location>
        <begin position="66"/>
        <end position="87"/>
    </location>
</feature>
<comment type="function">
    <text evidence="8">Ferredoxins are iron-sulfur proteins that transfer electrons in a wide variety of metabolic reactions.</text>
</comment>
<name>A0A4R4SKB0_9ACTN</name>
<evidence type="ECO:0000256" key="5">
    <source>
        <dbReference type="ARBA" id="ARBA00023004"/>
    </source>
</evidence>
<dbReference type="Gene3D" id="3.30.70.20">
    <property type="match status" value="1"/>
</dbReference>
<dbReference type="PRINTS" id="PR00352">
    <property type="entry name" value="3FE4SFRDOXIN"/>
</dbReference>
<dbReference type="GO" id="GO:0005506">
    <property type="term" value="F:iron ion binding"/>
    <property type="evidence" value="ECO:0007669"/>
    <property type="project" value="UniProtKB-UniRule"/>
</dbReference>
<dbReference type="PROSITE" id="PS51379">
    <property type="entry name" value="4FE4S_FER_2"/>
    <property type="match status" value="1"/>
</dbReference>
<sequence>MRVTVDTDRCCGSGQCVLLAPEVFDQREEDGIVALLAPRPAPAHEAAVREAAVVCPAGAITVGETTPERGHDQRKDGGRRRDGGQRK</sequence>
<dbReference type="PANTHER" id="PTHR36923">
    <property type="entry name" value="FERREDOXIN"/>
    <property type="match status" value="1"/>
</dbReference>
<keyword evidence="7" id="KW-0003">3Fe-4S</keyword>
<dbReference type="InterPro" id="IPR051269">
    <property type="entry name" value="Fe-S_cluster_ET"/>
</dbReference>
<accession>A0A4R4SKB0</accession>
<keyword evidence="4 8" id="KW-0249">Electron transport</keyword>
<evidence type="ECO:0000256" key="1">
    <source>
        <dbReference type="ARBA" id="ARBA00001927"/>
    </source>
</evidence>
<dbReference type="Pfam" id="PF13370">
    <property type="entry name" value="Fer4_13"/>
    <property type="match status" value="1"/>
</dbReference>
<evidence type="ECO:0000259" key="10">
    <source>
        <dbReference type="PROSITE" id="PS51379"/>
    </source>
</evidence>
<dbReference type="GO" id="GO:0051538">
    <property type="term" value="F:3 iron, 4 sulfur cluster binding"/>
    <property type="evidence" value="ECO:0007669"/>
    <property type="project" value="UniProtKB-KW"/>
</dbReference>
<keyword evidence="5 8" id="KW-0408">Iron</keyword>
<dbReference type="AlphaFoldDB" id="A0A4R4SKB0"/>
<reference evidence="11 12" key="1">
    <citation type="submission" date="2019-03" db="EMBL/GenBank/DDBJ databases">
        <title>Draft genome sequences of novel Actinobacteria.</title>
        <authorList>
            <person name="Sahin N."/>
            <person name="Ay H."/>
            <person name="Saygin H."/>
        </authorList>
    </citation>
    <scope>NUCLEOTIDE SEQUENCE [LARGE SCALE GENOMIC DNA]</scope>
    <source>
        <strain evidence="11 12">DSM 41900</strain>
    </source>
</reference>
<feature type="region of interest" description="Disordered" evidence="9">
    <location>
        <begin position="60"/>
        <end position="87"/>
    </location>
</feature>
<evidence type="ECO:0000256" key="3">
    <source>
        <dbReference type="ARBA" id="ARBA00022723"/>
    </source>
</evidence>
<gene>
    <name evidence="11" type="ORF">E1283_34050</name>
</gene>
<dbReference type="PANTHER" id="PTHR36923:SF3">
    <property type="entry name" value="FERREDOXIN"/>
    <property type="match status" value="1"/>
</dbReference>
<dbReference type="EMBL" id="SMKI01000646">
    <property type="protein sequence ID" value="TDC62442.1"/>
    <property type="molecule type" value="Genomic_DNA"/>
</dbReference>
<protein>
    <recommendedName>
        <fullName evidence="8">Ferredoxin</fullName>
    </recommendedName>
</protein>
<keyword evidence="12" id="KW-1185">Reference proteome</keyword>
<keyword evidence="3 8" id="KW-0479">Metal-binding</keyword>
<proteinExistence type="predicted"/>
<evidence type="ECO:0000256" key="8">
    <source>
        <dbReference type="RuleBase" id="RU368020"/>
    </source>
</evidence>
<dbReference type="Proteomes" id="UP000295345">
    <property type="component" value="Unassembled WGS sequence"/>
</dbReference>
<dbReference type="GO" id="GO:0009055">
    <property type="term" value="F:electron transfer activity"/>
    <property type="evidence" value="ECO:0007669"/>
    <property type="project" value="UniProtKB-UniRule"/>
</dbReference>
<evidence type="ECO:0000256" key="6">
    <source>
        <dbReference type="ARBA" id="ARBA00023014"/>
    </source>
</evidence>
<feature type="non-terminal residue" evidence="11">
    <location>
        <position position="87"/>
    </location>
</feature>
<evidence type="ECO:0000313" key="12">
    <source>
        <dbReference type="Proteomes" id="UP000295345"/>
    </source>
</evidence>
<dbReference type="SUPFAM" id="SSF54862">
    <property type="entry name" value="4Fe-4S ferredoxins"/>
    <property type="match status" value="1"/>
</dbReference>
<evidence type="ECO:0000256" key="2">
    <source>
        <dbReference type="ARBA" id="ARBA00022448"/>
    </source>
</evidence>
<dbReference type="OrthoDB" id="9803319at2"/>
<keyword evidence="2 8" id="KW-0813">Transport</keyword>
<comment type="caution">
    <text evidence="11">The sequence shown here is derived from an EMBL/GenBank/DDBJ whole genome shotgun (WGS) entry which is preliminary data.</text>
</comment>
<organism evidence="11 12">
    <name type="scientific">Streptomyces hainanensis</name>
    <dbReference type="NCBI Taxonomy" id="402648"/>
    <lineage>
        <taxon>Bacteria</taxon>
        <taxon>Bacillati</taxon>
        <taxon>Actinomycetota</taxon>
        <taxon>Actinomycetes</taxon>
        <taxon>Kitasatosporales</taxon>
        <taxon>Streptomycetaceae</taxon>
        <taxon>Streptomyces</taxon>
    </lineage>
</organism>
<evidence type="ECO:0000256" key="9">
    <source>
        <dbReference type="SAM" id="MobiDB-lite"/>
    </source>
</evidence>